<feature type="region of interest" description="Disordered" evidence="11">
    <location>
        <begin position="618"/>
        <end position="661"/>
    </location>
</feature>
<comment type="subcellular location">
    <subcellularLocation>
        <location evidence="1">Cytoplasm</location>
        <location evidence="1">Cytoskeleton</location>
        <location evidence="1">Flagellum axoneme</location>
    </subcellularLocation>
</comment>
<evidence type="ECO:0000259" key="13">
    <source>
        <dbReference type="Pfam" id="PF14775"/>
    </source>
</evidence>
<evidence type="ECO:0000256" key="9">
    <source>
        <dbReference type="ARBA" id="ARBA00046115"/>
    </source>
</evidence>
<feature type="coiled-coil region" evidence="10">
    <location>
        <begin position="191"/>
        <end position="402"/>
    </location>
</feature>
<dbReference type="PANTHER" id="PTHR21625">
    <property type="entry name" value="NYD-SP28 PROTEIN"/>
    <property type="match status" value="1"/>
</dbReference>
<keyword evidence="5 10" id="KW-0175">Coiled coil</keyword>
<name>A0ABM5FAC4_9SAUR</name>
<dbReference type="Pfam" id="PF14772">
    <property type="entry name" value="NYD-SP28"/>
    <property type="match status" value="1"/>
</dbReference>
<feature type="domain" description="Dynein regulatory complex protein 1 C-terminal" evidence="13">
    <location>
        <begin position="712"/>
        <end position="771"/>
    </location>
</feature>
<feature type="domain" description="Dynein regulatory complex protein 1/2 N-terminal" evidence="12">
    <location>
        <begin position="122"/>
        <end position="223"/>
    </location>
</feature>
<dbReference type="InterPro" id="IPR039505">
    <property type="entry name" value="DRC1/2_N"/>
</dbReference>
<dbReference type="InterPro" id="IPR039750">
    <property type="entry name" value="DRC1/DRC2"/>
</dbReference>
<dbReference type="RefSeq" id="XP_072842348.1">
    <property type="nucleotide sequence ID" value="XM_072986247.1"/>
</dbReference>
<keyword evidence="14" id="KW-1185">Reference proteome</keyword>
<keyword evidence="4" id="KW-0282">Flagellum</keyword>
<evidence type="ECO:0000256" key="3">
    <source>
        <dbReference type="ARBA" id="ARBA00013815"/>
    </source>
</evidence>
<accession>A0ABM5FAC4</accession>
<reference evidence="14" key="1">
    <citation type="submission" date="2025-05" db="UniProtKB">
        <authorList>
            <consortium name="RefSeq"/>
        </authorList>
    </citation>
    <scope>NUCLEOTIDE SEQUENCE [LARGE SCALE GENOMIC DNA]</scope>
</reference>
<evidence type="ECO:0000256" key="2">
    <source>
        <dbReference type="ARBA" id="ARBA00009688"/>
    </source>
</evidence>
<evidence type="ECO:0000313" key="15">
    <source>
        <dbReference type="RefSeq" id="XP_072842348.1"/>
    </source>
</evidence>
<evidence type="ECO:0000256" key="11">
    <source>
        <dbReference type="SAM" id="MobiDB-lite"/>
    </source>
</evidence>
<evidence type="ECO:0000256" key="5">
    <source>
        <dbReference type="ARBA" id="ARBA00023054"/>
    </source>
</evidence>
<evidence type="ECO:0000256" key="4">
    <source>
        <dbReference type="ARBA" id="ARBA00022846"/>
    </source>
</evidence>
<evidence type="ECO:0000256" key="1">
    <source>
        <dbReference type="ARBA" id="ARBA00004611"/>
    </source>
</evidence>
<feature type="compositionally biased region" description="Polar residues" evidence="11">
    <location>
        <begin position="503"/>
        <end position="514"/>
    </location>
</feature>
<dbReference type="Proteomes" id="UP001652642">
    <property type="component" value="Chromosome 1"/>
</dbReference>
<proteinExistence type="inferred from homology"/>
<dbReference type="GeneID" id="110089590"/>
<evidence type="ECO:0000256" key="8">
    <source>
        <dbReference type="ARBA" id="ARBA00031554"/>
    </source>
</evidence>
<feature type="region of interest" description="Disordered" evidence="11">
    <location>
        <begin position="126"/>
        <end position="153"/>
    </location>
</feature>
<evidence type="ECO:0000256" key="7">
    <source>
        <dbReference type="ARBA" id="ARBA00023273"/>
    </source>
</evidence>
<organism evidence="14 15">
    <name type="scientific">Pogona vitticeps</name>
    <name type="common">central bearded dragon</name>
    <dbReference type="NCBI Taxonomy" id="103695"/>
    <lineage>
        <taxon>Eukaryota</taxon>
        <taxon>Metazoa</taxon>
        <taxon>Chordata</taxon>
        <taxon>Craniata</taxon>
        <taxon>Vertebrata</taxon>
        <taxon>Euteleostomi</taxon>
        <taxon>Lepidosauria</taxon>
        <taxon>Squamata</taxon>
        <taxon>Bifurcata</taxon>
        <taxon>Unidentata</taxon>
        <taxon>Episquamata</taxon>
        <taxon>Toxicofera</taxon>
        <taxon>Iguania</taxon>
        <taxon>Acrodonta</taxon>
        <taxon>Agamidae</taxon>
        <taxon>Amphibolurinae</taxon>
        <taxon>Pogona</taxon>
    </lineage>
</organism>
<sequence length="794" mass="90468">MSGTGSAAEEAVEAAAAGPELDGESGEGAAGGGGGGGGASAGPRFKIPSLASDDPQERIAARRLRIAARLEAKRREALGEDPDAKKLVEEEQSRSHKQIEESRQRLAKLLIDGTQLVTNIQVAADSREAHRRSEEEELTRQRVEKLENEAKGNQDKFEEITSKWAAAKEKTIPQDLWDRLNQQQLLCALLIEEKNKLISELQQELKSKDDQYVKDLRRQAEDINLLLERMEEQIRNLLKNCRRELLQIEKAFELERRELLTNNKKKWEQGMQTLNRQELDFMMARLKKVEEYERELNQLRVQDAEEYNVIKIKLEHDVQILEQQLQQMKAIYQLNQEKLEYNFQVLKKRDEENTIIKSQQKRKLNRLHDVLNNLRQKLARQIKQYREENLALSADYKRIVEQYKDLQRTMRHFAIVDAEHFLAVWLMNEEEAKELIRKALDADRVIHAQQLGLPYVEPDGWFLHNVGPIVHHQKKKSAQELAQELIAPESKPGVPPSLGPRASTKSPKEFTSPSERGPEEKVCVAEDSGQEAPSAEPETRALWSVSAKTVKCILELLCDESGFLIESKLRGLLQPLERPDQTLMKLDSIFTALLIDSEDDVHRMVEFFLRFKAQQVASGQKGEATPGDAAPREAPLEAEAAPATEEEEACGVPPKEGQGPVGSVASPSAVYMHPNDILKALKAFVQAFWELRDQRPPVKKTREERDDSKDSEYWDALAHVISGGKMKLWDALIVGLQKYHHILDQRAKLITETDALHQQNTELRMLLRQYLQSPVNAELLIPPTHLLHLQMNPT</sequence>
<feature type="region of interest" description="Disordered" evidence="11">
    <location>
        <begin position="487"/>
        <end position="540"/>
    </location>
</feature>
<protein>
    <recommendedName>
        <fullName evidence="3">Dynein regulatory complex protein 1</fullName>
    </recommendedName>
    <alternativeName>
        <fullName evidence="8">Coiled-coil domain-containing protein 164</fullName>
    </alternativeName>
</protein>
<feature type="region of interest" description="Disordered" evidence="11">
    <location>
        <begin position="1"/>
        <end position="58"/>
    </location>
</feature>
<evidence type="ECO:0000256" key="6">
    <source>
        <dbReference type="ARBA" id="ARBA00023069"/>
    </source>
</evidence>
<comment type="similarity">
    <text evidence="2">Belongs to the DRC1 family.</text>
</comment>
<keyword evidence="6" id="KW-0969">Cilium</keyword>
<feature type="compositionally biased region" description="Gly residues" evidence="11">
    <location>
        <begin position="26"/>
        <end position="40"/>
    </location>
</feature>
<gene>
    <name evidence="15" type="primary">DRC1</name>
</gene>
<evidence type="ECO:0000313" key="14">
    <source>
        <dbReference type="Proteomes" id="UP001652642"/>
    </source>
</evidence>
<dbReference type="InterPro" id="IPR029440">
    <property type="entry name" value="DRC1_C"/>
</dbReference>
<feature type="region of interest" description="Disordered" evidence="11">
    <location>
        <begin position="73"/>
        <end position="100"/>
    </location>
</feature>
<dbReference type="Pfam" id="PF14775">
    <property type="entry name" value="NYD-SP28_assoc"/>
    <property type="match status" value="1"/>
</dbReference>
<evidence type="ECO:0000256" key="10">
    <source>
        <dbReference type="SAM" id="Coils"/>
    </source>
</evidence>
<keyword evidence="7" id="KW-0966">Cell projection</keyword>
<feature type="compositionally biased region" description="Low complexity" evidence="11">
    <location>
        <begin position="7"/>
        <end position="17"/>
    </location>
</feature>
<comment type="function">
    <text evidence="9">Component of the nexin-dynein regulatory complex (N-DRC) a key regulator of ciliary/flagellar motility which maintains the alignment and integrity of the distal axoneme and regulates microtubule sliding in motile axonemes. Plays a critical role in the assembly of N-DRC and also stabilizes the assembly of multiple inner dynein arms and radial spokes. Coassembles with CCDC65/DRC2 to form a central scaffold needed for assembly of the N-DRC and its attachment to the outer doublet microtubules.</text>
</comment>
<dbReference type="PANTHER" id="PTHR21625:SF1">
    <property type="entry name" value="DYNEIN REGULATORY COMPLEX PROTEIN 1"/>
    <property type="match status" value="1"/>
</dbReference>
<reference evidence="15" key="2">
    <citation type="submission" date="2025-08" db="UniProtKB">
        <authorList>
            <consortium name="RefSeq"/>
        </authorList>
    </citation>
    <scope>IDENTIFICATION</scope>
</reference>
<evidence type="ECO:0000259" key="12">
    <source>
        <dbReference type="Pfam" id="PF14772"/>
    </source>
</evidence>